<keyword evidence="3" id="KW-1185">Reference proteome</keyword>
<reference evidence="3" key="1">
    <citation type="journal article" date="2017" name="Genome Biol.">
        <title>Comparative genomics reveals high biological diversity and specific adaptations in the industrially and medically important fungal genus Aspergillus.</title>
        <authorList>
            <person name="de Vries R.P."/>
            <person name="Riley R."/>
            <person name="Wiebenga A."/>
            <person name="Aguilar-Osorio G."/>
            <person name="Amillis S."/>
            <person name="Uchima C.A."/>
            <person name="Anderluh G."/>
            <person name="Asadollahi M."/>
            <person name="Askin M."/>
            <person name="Barry K."/>
            <person name="Battaglia E."/>
            <person name="Bayram O."/>
            <person name="Benocci T."/>
            <person name="Braus-Stromeyer S.A."/>
            <person name="Caldana C."/>
            <person name="Canovas D."/>
            <person name="Cerqueira G.C."/>
            <person name="Chen F."/>
            <person name="Chen W."/>
            <person name="Choi C."/>
            <person name="Clum A."/>
            <person name="Dos Santos R.A."/>
            <person name="Damasio A.R."/>
            <person name="Diallinas G."/>
            <person name="Emri T."/>
            <person name="Fekete E."/>
            <person name="Flipphi M."/>
            <person name="Freyberg S."/>
            <person name="Gallo A."/>
            <person name="Gournas C."/>
            <person name="Habgood R."/>
            <person name="Hainaut M."/>
            <person name="Harispe M.L."/>
            <person name="Henrissat B."/>
            <person name="Hilden K.S."/>
            <person name="Hope R."/>
            <person name="Hossain A."/>
            <person name="Karabika E."/>
            <person name="Karaffa L."/>
            <person name="Karanyi Z."/>
            <person name="Krasevec N."/>
            <person name="Kuo A."/>
            <person name="Kusch H."/>
            <person name="LaButti K."/>
            <person name="Lagendijk E.L."/>
            <person name="Lapidus A."/>
            <person name="Levasseur A."/>
            <person name="Lindquist E."/>
            <person name="Lipzen A."/>
            <person name="Logrieco A.F."/>
            <person name="MacCabe A."/>
            <person name="Maekelae M.R."/>
            <person name="Malavazi I."/>
            <person name="Melin P."/>
            <person name="Meyer V."/>
            <person name="Mielnichuk N."/>
            <person name="Miskei M."/>
            <person name="Molnar A.P."/>
            <person name="Mule G."/>
            <person name="Ngan C.Y."/>
            <person name="Orejas M."/>
            <person name="Orosz E."/>
            <person name="Ouedraogo J.P."/>
            <person name="Overkamp K.M."/>
            <person name="Park H.-S."/>
            <person name="Perrone G."/>
            <person name="Piumi F."/>
            <person name="Punt P.J."/>
            <person name="Ram A.F."/>
            <person name="Ramon A."/>
            <person name="Rauscher S."/>
            <person name="Record E."/>
            <person name="Riano-Pachon D.M."/>
            <person name="Robert V."/>
            <person name="Roehrig J."/>
            <person name="Ruller R."/>
            <person name="Salamov A."/>
            <person name="Salih N.S."/>
            <person name="Samson R.A."/>
            <person name="Sandor E."/>
            <person name="Sanguinetti M."/>
            <person name="Schuetze T."/>
            <person name="Sepcic K."/>
            <person name="Shelest E."/>
            <person name="Sherlock G."/>
            <person name="Sophianopoulou V."/>
            <person name="Squina F.M."/>
            <person name="Sun H."/>
            <person name="Susca A."/>
            <person name="Todd R.B."/>
            <person name="Tsang A."/>
            <person name="Unkles S.E."/>
            <person name="van de Wiele N."/>
            <person name="van Rossen-Uffink D."/>
            <person name="Oliveira J.V."/>
            <person name="Vesth T.C."/>
            <person name="Visser J."/>
            <person name="Yu J.-H."/>
            <person name="Zhou M."/>
            <person name="Andersen M.R."/>
            <person name="Archer D.B."/>
            <person name="Baker S.E."/>
            <person name="Benoit I."/>
            <person name="Brakhage A.A."/>
            <person name="Braus G.H."/>
            <person name="Fischer R."/>
            <person name="Frisvad J.C."/>
            <person name="Goldman G.H."/>
            <person name="Houbraken J."/>
            <person name="Oakley B."/>
            <person name="Pocsi I."/>
            <person name="Scazzocchio C."/>
            <person name="Seiboth B."/>
            <person name="vanKuyk P.A."/>
            <person name="Wortman J."/>
            <person name="Dyer P.S."/>
            <person name="Grigoriev I.V."/>
        </authorList>
    </citation>
    <scope>NUCLEOTIDE SEQUENCE [LARGE SCALE GENOMIC DNA]</scope>
    <source>
        <strain evidence="3">CBS 101740 / IMI 381727 / IBT 21946</strain>
    </source>
</reference>
<proteinExistence type="predicted"/>
<protein>
    <submittedName>
        <fullName evidence="2">Uncharacterized protein</fullName>
    </submittedName>
</protein>
<feature type="region of interest" description="Disordered" evidence="1">
    <location>
        <begin position="66"/>
        <end position="85"/>
    </location>
</feature>
<gene>
    <name evidence="2" type="ORF">ASPBRDRAFT_38900</name>
</gene>
<dbReference type="VEuPathDB" id="FungiDB:ASPBRDRAFT_38900"/>
<dbReference type="GeneID" id="93576514"/>
<sequence length="85" mass="9149">MARITVHLLTVPCEGPAGLIAHAHTRERETRSAPDADWVPRDDGTGATGIWTVDCIVSAWANDAHPQPLNELQPTKYEAGPLGQP</sequence>
<evidence type="ECO:0000313" key="3">
    <source>
        <dbReference type="Proteomes" id="UP000184499"/>
    </source>
</evidence>
<dbReference type="AlphaFoldDB" id="A0A1L9UXK4"/>
<name>A0A1L9UXK4_ASPBC</name>
<dbReference type="Proteomes" id="UP000184499">
    <property type="component" value="Unassembled WGS sequence"/>
</dbReference>
<dbReference type="RefSeq" id="XP_067483692.1">
    <property type="nucleotide sequence ID" value="XM_067624026.1"/>
</dbReference>
<dbReference type="EMBL" id="KV878680">
    <property type="protein sequence ID" value="OJJ76445.1"/>
    <property type="molecule type" value="Genomic_DNA"/>
</dbReference>
<evidence type="ECO:0000313" key="2">
    <source>
        <dbReference type="EMBL" id="OJJ76445.1"/>
    </source>
</evidence>
<organism evidence="2 3">
    <name type="scientific">Aspergillus brasiliensis (strain CBS 101740 / IMI 381727 / IBT 21946)</name>
    <dbReference type="NCBI Taxonomy" id="767769"/>
    <lineage>
        <taxon>Eukaryota</taxon>
        <taxon>Fungi</taxon>
        <taxon>Dikarya</taxon>
        <taxon>Ascomycota</taxon>
        <taxon>Pezizomycotina</taxon>
        <taxon>Eurotiomycetes</taxon>
        <taxon>Eurotiomycetidae</taxon>
        <taxon>Eurotiales</taxon>
        <taxon>Aspergillaceae</taxon>
        <taxon>Aspergillus</taxon>
        <taxon>Aspergillus subgen. Circumdati</taxon>
    </lineage>
</organism>
<accession>A0A1L9UXK4</accession>
<feature type="region of interest" description="Disordered" evidence="1">
    <location>
        <begin position="24"/>
        <end position="43"/>
    </location>
</feature>
<evidence type="ECO:0000256" key="1">
    <source>
        <dbReference type="SAM" id="MobiDB-lite"/>
    </source>
</evidence>